<sequence>MLLLCYLPSSFKSFKKTLIYDRDKLSFEDAKGHFLSKDKLDNDFCSNNKEDSKEDVAGANLAEESGDDFLFVSTSDSSELTSKCILDSGCSFHMCPNRE</sequence>
<protein>
    <submittedName>
        <fullName evidence="1">Uncharacterized protein</fullName>
    </submittedName>
</protein>
<evidence type="ECO:0000313" key="1">
    <source>
        <dbReference type="EMBL" id="MBA0620230.1"/>
    </source>
</evidence>
<accession>A0A7J8S367</accession>
<reference evidence="1 2" key="1">
    <citation type="journal article" date="2019" name="Genome Biol. Evol.">
        <title>Insights into the evolution of the New World diploid cottons (Gossypium, subgenus Houzingenia) based on genome sequencing.</title>
        <authorList>
            <person name="Grover C.E."/>
            <person name="Arick M.A. 2nd"/>
            <person name="Thrash A."/>
            <person name="Conover J.L."/>
            <person name="Sanders W.S."/>
            <person name="Peterson D.G."/>
            <person name="Frelichowski J.E."/>
            <person name="Scheffler J.A."/>
            <person name="Scheffler B.E."/>
            <person name="Wendel J.F."/>
        </authorList>
    </citation>
    <scope>NUCLEOTIDE SEQUENCE [LARGE SCALE GENOMIC DNA]</scope>
    <source>
        <strain evidence="1">27</strain>
        <tissue evidence="1">Leaf</tissue>
    </source>
</reference>
<name>A0A7J8S367_GOSDV</name>
<comment type="caution">
    <text evidence="1">The sequence shown here is derived from an EMBL/GenBank/DDBJ whole genome shotgun (WGS) entry which is preliminary data.</text>
</comment>
<evidence type="ECO:0000313" key="2">
    <source>
        <dbReference type="Proteomes" id="UP000593561"/>
    </source>
</evidence>
<dbReference type="AlphaFoldDB" id="A0A7J8S367"/>
<organism evidence="1 2">
    <name type="scientific">Gossypium davidsonii</name>
    <name type="common">Davidson's cotton</name>
    <name type="synonym">Gossypium klotzschianum subsp. davidsonii</name>
    <dbReference type="NCBI Taxonomy" id="34287"/>
    <lineage>
        <taxon>Eukaryota</taxon>
        <taxon>Viridiplantae</taxon>
        <taxon>Streptophyta</taxon>
        <taxon>Embryophyta</taxon>
        <taxon>Tracheophyta</taxon>
        <taxon>Spermatophyta</taxon>
        <taxon>Magnoliopsida</taxon>
        <taxon>eudicotyledons</taxon>
        <taxon>Gunneridae</taxon>
        <taxon>Pentapetalae</taxon>
        <taxon>rosids</taxon>
        <taxon>malvids</taxon>
        <taxon>Malvales</taxon>
        <taxon>Malvaceae</taxon>
        <taxon>Malvoideae</taxon>
        <taxon>Gossypium</taxon>
    </lineage>
</organism>
<gene>
    <name evidence="1" type="ORF">Godav_005987</name>
</gene>
<proteinExistence type="predicted"/>
<dbReference type="EMBL" id="JABFAC010000008">
    <property type="protein sequence ID" value="MBA0620230.1"/>
    <property type="molecule type" value="Genomic_DNA"/>
</dbReference>
<dbReference type="Proteomes" id="UP000593561">
    <property type="component" value="Unassembled WGS sequence"/>
</dbReference>
<keyword evidence="2" id="KW-1185">Reference proteome</keyword>